<name>A0A918FYH6_9ACTN</name>
<dbReference type="Pfam" id="PF00011">
    <property type="entry name" value="HSP20"/>
    <property type="match status" value="1"/>
</dbReference>
<dbReference type="PROSITE" id="PS01031">
    <property type="entry name" value="SHSP"/>
    <property type="match status" value="1"/>
</dbReference>
<dbReference type="InterPro" id="IPR008978">
    <property type="entry name" value="HSP20-like_chaperone"/>
</dbReference>
<dbReference type="InterPro" id="IPR002068">
    <property type="entry name" value="A-crystallin/Hsp20_dom"/>
</dbReference>
<accession>A0A918FYH6</accession>
<comment type="similarity">
    <text evidence="1 2">Belongs to the small heat shock protein (HSP20) family.</text>
</comment>
<dbReference type="Gene3D" id="2.60.40.790">
    <property type="match status" value="1"/>
</dbReference>
<dbReference type="AlphaFoldDB" id="A0A918FYH6"/>
<keyword evidence="5" id="KW-1185">Reference proteome</keyword>
<proteinExistence type="inferred from homology"/>
<comment type="caution">
    <text evidence="4">The sequence shown here is derived from an EMBL/GenBank/DDBJ whole genome shotgun (WGS) entry which is preliminary data.</text>
</comment>
<protein>
    <recommendedName>
        <fullName evidence="3">SHSP domain-containing protein</fullName>
    </recommendedName>
</protein>
<reference evidence="4" key="2">
    <citation type="submission" date="2020-09" db="EMBL/GenBank/DDBJ databases">
        <authorList>
            <person name="Sun Q."/>
            <person name="Ohkuma M."/>
        </authorList>
    </citation>
    <scope>NUCLEOTIDE SEQUENCE</scope>
    <source>
        <strain evidence="4">JCM 4386</strain>
    </source>
</reference>
<dbReference type="SUPFAM" id="SSF49764">
    <property type="entry name" value="HSP20-like chaperones"/>
    <property type="match status" value="1"/>
</dbReference>
<sequence>MRALLPTDVKAEEIKATLADGILTVTVPKARAAEPRHIEITGA</sequence>
<evidence type="ECO:0000313" key="5">
    <source>
        <dbReference type="Proteomes" id="UP000606194"/>
    </source>
</evidence>
<feature type="domain" description="SHSP" evidence="3">
    <location>
        <begin position="1"/>
        <end position="43"/>
    </location>
</feature>
<organism evidence="4 5">
    <name type="scientific">Streptomyces humidus</name>
    <dbReference type="NCBI Taxonomy" id="52259"/>
    <lineage>
        <taxon>Bacteria</taxon>
        <taxon>Bacillati</taxon>
        <taxon>Actinomycetota</taxon>
        <taxon>Actinomycetes</taxon>
        <taxon>Kitasatosporales</taxon>
        <taxon>Streptomycetaceae</taxon>
        <taxon>Streptomyces</taxon>
    </lineage>
</organism>
<reference evidence="4" key="1">
    <citation type="journal article" date="2014" name="Int. J. Syst. Evol. Microbiol.">
        <title>Complete genome sequence of Corynebacterium casei LMG S-19264T (=DSM 44701T), isolated from a smear-ripened cheese.</title>
        <authorList>
            <consortium name="US DOE Joint Genome Institute (JGI-PGF)"/>
            <person name="Walter F."/>
            <person name="Albersmeier A."/>
            <person name="Kalinowski J."/>
            <person name="Ruckert C."/>
        </authorList>
    </citation>
    <scope>NUCLEOTIDE SEQUENCE</scope>
    <source>
        <strain evidence="4">JCM 4386</strain>
    </source>
</reference>
<evidence type="ECO:0000259" key="3">
    <source>
        <dbReference type="PROSITE" id="PS01031"/>
    </source>
</evidence>
<evidence type="ECO:0000256" key="2">
    <source>
        <dbReference type="RuleBase" id="RU003616"/>
    </source>
</evidence>
<gene>
    <name evidence="4" type="ORF">GCM10010269_47140</name>
</gene>
<dbReference type="RefSeq" id="WP_308435406.1">
    <property type="nucleotide sequence ID" value="NZ_BMTL01000020.1"/>
</dbReference>
<dbReference type="Proteomes" id="UP000606194">
    <property type="component" value="Unassembled WGS sequence"/>
</dbReference>
<dbReference type="CDD" id="cd06464">
    <property type="entry name" value="ACD_sHsps-like"/>
    <property type="match status" value="1"/>
</dbReference>
<dbReference type="EMBL" id="BMTL01000020">
    <property type="protein sequence ID" value="GGS02819.1"/>
    <property type="molecule type" value="Genomic_DNA"/>
</dbReference>
<evidence type="ECO:0000313" key="4">
    <source>
        <dbReference type="EMBL" id="GGS02819.1"/>
    </source>
</evidence>
<evidence type="ECO:0000256" key="1">
    <source>
        <dbReference type="PROSITE-ProRule" id="PRU00285"/>
    </source>
</evidence>